<evidence type="ECO:0000313" key="2">
    <source>
        <dbReference type="Proteomes" id="UP001516400"/>
    </source>
</evidence>
<keyword evidence="2" id="KW-1185">Reference proteome</keyword>
<reference evidence="1 2" key="1">
    <citation type="journal article" date="2021" name="BMC Biol.">
        <title>Horizontally acquired antibacterial genes associated with adaptive radiation of ladybird beetles.</title>
        <authorList>
            <person name="Li H.S."/>
            <person name="Tang X.F."/>
            <person name="Huang Y.H."/>
            <person name="Xu Z.Y."/>
            <person name="Chen M.L."/>
            <person name="Du X.Y."/>
            <person name="Qiu B.Y."/>
            <person name="Chen P.T."/>
            <person name="Zhang W."/>
            <person name="Slipinski A."/>
            <person name="Escalona H.E."/>
            <person name="Waterhouse R.M."/>
            <person name="Zwick A."/>
            <person name="Pang H."/>
        </authorList>
    </citation>
    <scope>NUCLEOTIDE SEQUENCE [LARGE SCALE GENOMIC DNA]</scope>
    <source>
        <strain evidence="1">SYSU2018</strain>
    </source>
</reference>
<name>A0ABD2N3A2_9CUCU</name>
<evidence type="ECO:0000313" key="1">
    <source>
        <dbReference type="EMBL" id="KAL3273032.1"/>
    </source>
</evidence>
<proteinExistence type="predicted"/>
<comment type="caution">
    <text evidence="1">The sequence shown here is derived from an EMBL/GenBank/DDBJ whole genome shotgun (WGS) entry which is preliminary data.</text>
</comment>
<dbReference type="AlphaFoldDB" id="A0ABD2N3A2"/>
<gene>
    <name evidence="1" type="ORF">HHI36_014488</name>
</gene>
<protein>
    <submittedName>
        <fullName evidence="1">Uncharacterized protein</fullName>
    </submittedName>
</protein>
<sequence length="162" mass="17690">MANPGSSNAPLFDEAANLMKSIQSKRADIKDEYSLYGEKIGIKLLRPQPQTRSSIKSLALYLLRPLMMPGRTQNRGGRRHRWGKAAKEIIIAAEAANAMSSSSSRAATVRTCTHYIAMWTSCGVESAEPNMPPGADRPSSFGIVWTRLKHLSSGFGHQTTVS</sequence>
<organism evidence="1 2">
    <name type="scientific">Cryptolaemus montrouzieri</name>
    <dbReference type="NCBI Taxonomy" id="559131"/>
    <lineage>
        <taxon>Eukaryota</taxon>
        <taxon>Metazoa</taxon>
        <taxon>Ecdysozoa</taxon>
        <taxon>Arthropoda</taxon>
        <taxon>Hexapoda</taxon>
        <taxon>Insecta</taxon>
        <taxon>Pterygota</taxon>
        <taxon>Neoptera</taxon>
        <taxon>Endopterygota</taxon>
        <taxon>Coleoptera</taxon>
        <taxon>Polyphaga</taxon>
        <taxon>Cucujiformia</taxon>
        <taxon>Coccinelloidea</taxon>
        <taxon>Coccinellidae</taxon>
        <taxon>Scymninae</taxon>
        <taxon>Scymnini</taxon>
        <taxon>Cryptolaemus</taxon>
    </lineage>
</organism>
<dbReference type="Proteomes" id="UP001516400">
    <property type="component" value="Unassembled WGS sequence"/>
</dbReference>
<accession>A0ABD2N3A2</accession>
<dbReference type="EMBL" id="JABFTP020000062">
    <property type="protein sequence ID" value="KAL3273032.1"/>
    <property type="molecule type" value="Genomic_DNA"/>
</dbReference>